<proteinExistence type="predicted"/>
<dbReference type="AlphaFoldDB" id="A0A8X6LAT6"/>
<organism evidence="1 2">
    <name type="scientific">Trichonephila clavata</name>
    <name type="common">Joro spider</name>
    <name type="synonym">Nephila clavata</name>
    <dbReference type="NCBI Taxonomy" id="2740835"/>
    <lineage>
        <taxon>Eukaryota</taxon>
        <taxon>Metazoa</taxon>
        <taxon>Ecdysozoa</taxon>
        <taxon>Arthropoda</taxon>
        <taxon>Chelicerata</taxon>
        <taxon>Arachnida</taxon>
        <taxon>Araneae</taxon>
        <taxon>Araneomorphae</taxon>
        <taxon>Entelegynae</taxon>
        <taxon>Araneoidea</taxon>
        <taxon>Nephilidae</taxon>
        <taxon>Trichonephila</taxon>
    </lineage>
</organism>
<reference evidence="1" key="1">
    <citation type="submission" date="2020-07" db="EMBL/GenBank/DDBJ databases">
        <title>Multicomponent nature underlies the extraordinary mechanical properties of spider dragline silk.</title>
        <authorList>
            <person name="Kono N."/>
            <person name="Nakamura H."/>
            <person name="Mori M."/>
            <person name="Yoshida Y."/>
            <person name="Ohtoshi R."/>
            <person name="Malay A.D."/>
            <person name="Moran D.A.P."/>
            <person name="Tomita M."/>
            <person name="Numata K."/>
            <person name="Arakawa K."/>
        </authorList>
    </citation>
    <scope>NUCLEOTIDE SEQUENCE</scope>
</reference>
<keyword evidence="2" id="KW-1185">Reference proteome</keyword>
<dbReference type="Proteomes" id="UP000887116">
    <property type="component" value="Unassembled WGS sequence"/>
</dbReference>
<gene>
    <name evidence="1" type="ORF">TNCT_510901</name>
</gene>
<protein>
    <submittedName>
        <fullName evidence="1">Uncharacterized protein</fullName>
    </submittedName>
</protein>
<sequence>MFTGEHASVKHVLDDSMTYLHPAEVGSPRRKVEEKSISLTNEVDKIDLEENLDENVENLVPSLKKDDKDTMNPIKMNVVEVTEALLKREESAHLIQKIAKGMNNECSDQEEAPLQLVPARLEILMKLNVDISLPAGNKYIKSDM</sequence>
<comment type="caution">
    <text evidence="1">The sequence shown here is derived from an EMBL/GenBank/DDBJ whole genome shotgun (WGS) entry which is preliminary data.</text>
</comment>
<evidence type="ECO:0000313" key="2">
    <source>
        <dbReference type="Proteomes" id="UP000887116"/>
    </source>
</evidence>
<evidence type="ECO:0000313" key="1">
    <source>
        <dbReference type="EMBL" id="GFR02890.1"/>
    </source>
</evidence>
<accession>A0A8X6LAT6</accession>
<name>A0A8X6LAT6_TRICU</name>
<dbReference type="EMBL" id="BMAO01005650">
    <property type="protein sequence ID" value="GFR02890.1"/>
    <property type="molecule type" value="Genomic_DNA"/>
</dbReference>